<dbReference type="InterPro" id="IPR000172">
    <property type="entry name" value="GMC_OxRdtase_N"/>
</dbReference>
<dbReference type="Gene3D" id="3.50.50.60">
    <property type="entry name" value="FAD/NAD(P)-binding domain"/>
    <property type="match status" value="2"/>
</dbReference>
<feature type="binding site" evidence="2">
    <location>
        <position position="128"/>
    </location>
    <ligand>
        <name>FAD</name>
        <dbReference type="ChEBI" id="CHEBI:57692"/>
    </ligand>
</feature>
<evidence type="ECO:0000256" key="2">
    <source>
        <dbReference type="PIRSR" id="PIRSR000137-2"/>
    </source>
</evidence>
<gene>
    <name evidence="5" type="ORF">B0T18DRAFT_437358</name>
</gene>
<comment type="similarity">
    <text evidence="1">Belongs to the GMC oxidoreductase family.</text>
</comment>
<dbReference type="InterPro" id="IPR036188">
    <property type="entry name" value="FAD/NAD-bd_sf"/>
</dbReference>
<dbReference type="InterPro" id="IPR007867">
    <property type="entry name" value="GMC_OxRtase_C"/>
</dbReference>
<feature type="domain" description="Glucose-methanol-choline oxidoreductase N-terminal" evidence="4">
    <location>
        <begin position="346"/>
        <end position="360"/>
    </location>
</feature>
<protein>
    <recommendedName>
        <fullName evidence="4">Glucose-methanol-choline oxidoreductase N-terminal domain-containing protein</fullName>
    </recommendedName>
</protein>
<evidence type="ECO:0000313" key="6">
    <source>
        <dbReference type="Proteomes" id="UP001172155"/>
    </source>
</evidence>
<dbReference type="PANTHER" id="PTHR11552">
    <property type="entry name" value="GLUCOSE-METHANOL-CHOLINE GMC OXIDOREDUCTASE"/>
    <property type="match status" value="1"/>
</dbReference>
<evidence type="ECO:0000259" key="4">
    <source>
        <dbReference type="PROSITE" id="PS00624"/>
    </source>
</evidence>
<dbReference type="InterPro" id="IPR012132">
    <property type="entry name" value="GMC_OxRdtase"/>
</dbReference>
<keyword evidence="2" id="KW-0285">Flavoprotein</keyword>
<evidence type="ECO:0000256" key="3">
    <source>
        <dbReference type="SAM" id="SignalP"/>
    </source>
</evidence>
<reference evidence="5" key="1">
    <citation type="submission" date="2023-06" db="EMBL/GenBank/DDBJ databases">
        <title>Genome-scale phylogeny and comparative genomics of the fungal order Sordariales.</title>
        <authorList>
            <consortium name="Lawrence Berkeley National Laboratory"/>
            <person name="Hensen N."/>
            <person name="Bonometti L."/>
            <person name="Westerberg I."/>
            <person name="Brannstrom I.O."/>
            <person name="Guillou S."/>
            <person name="Cros-Aarteil S."/>
            <person name="Calhoun S."/>
            <person name="Haridas S."/>
            <person name="Kuo A."/>
            <person name="Mondo S."/>
            <person name="Pangilinan J."/>
            <person name="Riley R."/>
            <person name="LaButti K."/>
            <person name="Andreopoulos B."/>
            <person name="Lipzen A."/>
            <person name="Chen C."/>
            <person name="Yanf M."/>
            <person name="Daum C."/>
            <person name="Ng V."/>
            <person name="Clum A."/>
            <person name="Steindorff A."/>
            <person name="Ohm R."/>
            <person name="Martin F."/>
            <person name="Silar P."/>
            <person name="Natvig D."/>
            <person name="Lalanne C."/>
            <person name="Gautier V."/>
            <person name="Ament-velasquez S.L."/>
            <person name="Kruys A."/>
            <person name="Hutchinson M.I."/>
            <person name="Powell A.J."/>
            <person name="Barry K."/>
            <person name="Miller A.N."/>
            <person name="Grigoriev I.V."/>
            <person name="Debuchy R."/>
            <person name="Gladieux P."/>
            <person name="Thoren M.H."/>
            <person name="Johannesson H."/>
        </authorList>
    </citation>
    <scope>NUCLEOTIDE SEQUENCE</scope>
    <source>
        <strain evidence="5">SMH3187-1</strain>
    </source>
</reference>
<evidence type="ECO:0000256" key="1">
    <source>
        <dbReference type="ARBA" id="ARBA00010790"/>
    </source>
</evidence>
<keyword evidence="6" id="KW-1185">Reference proteome</keyword>
<dbReference type="SUPFAM" id="SSF51905">
    <property type="entry name" value="FAD/NAD(P)-binding domain"/>
    <property type="match status" value="1"/>
</dbReference>
<dbReference type="PROSITE" id="PS00624">
    <property type="entry name" value="GMC_OXRED_2"/>
    <property type="match status" value="1"/>
</dbReference>
<name>A0AA40K8K3_9PEZI</name>
<dbReference type="Pfam" id="PF05199">
    <property type="entry name" value="GMC_oxred_C"/>
    <property type="match status" value="1"/>
</dbReference>
<comment type="caution">
    <text evidence="5">The sequence shown here is derived from an EMBL/GenBank/DDBJ whole genome shotgun (WGS) entry which is preliminary data.</text>
</comment>
<dbReference type="Gene3D" id="3.30.560.10">
    <property type="entry name" value="Glucose Oxidase, domain 3"/>
    <property type="match status" value="1"/>
</dbReference>
<keyword evidence="3" id="KW-0732">Signal</keyword>
<dbReference type="Pfam" id="PF00732">
    <property type="entry name" value="GMC_oxred_N"/>
    <property type="match status" value="1"/>
</dbReference>
<comment type="cofactor">
    <cofactor evidence="2">
        <name>FAD</name>
        <dbReference type="ChEBI" id="CHEBI:57692"/>
    </cofactor>
</comment>
<dbReference type="GO" id="GO:0050660">
    <property type="term" value="F:flavin adenine dinucleotide binding"/>
    <property type="evidence" value="ECO:0007669"/>
    <property type="project" value="InterPro"/>
</dbReference>
<organism evidence="5 6">
    <name type="scientific">Schizothecium vesticola</name>
    <dbReference type="NCBI Taxonomy" id="314040"/>
    <lineage>
        <taxon>Eukaryota</taxon>
        <taxon>Fungi</taxon>
        <taxon>Dikarya</taxon>
        <taxon>Ascomycota</taxon>
        <taxon>Pezizomycotina</taxon>
        <taxon>Sordariomycetes</taxon>
        <taxon>Sordariomycetidae</taxon>
        <taxon>Sordariales</taxon>
        <taxon>Schizotheciaceae</taxon>
        <taxon>Schizothecium</taxon>
    </lineage>
</organism>
<accession>A0AA40K8K3</accession>
<keyword evidence="2" id="KW-0274">FAD</keyword>
<feature type="signal peptide" evidence="3">
    <location>
        <begin position="1"/>
        <end position="18"/>
    </location>
</feature>
<proteinExistence type="inferred from homology"/>
<feature type="binding site" evidence="2">
    <location>
        <position position="287"/>
    </location>
    <ligand>
        <name>FAD</name>
        <dbReference type="ChEBI" id="CHEBI:57692"/>
    </ligand>
</feature>
<evidence type="ECO:0000313" key="5">
    <source>
        <dbReference type="EMBL" id="KAK0749984.1"/>
    </source>
</evidence>
<dbReference type="EMBL" id="JAUKUD010000003">
    <property type="protein sequence ID" value="KAK0749984.1"/>
    <property type="molecule type" value="Genomic_DNA"/>
</dbReference>
<feature type="chain" id="PRO_5041448952" description="Glucose-methanol-choline oxidoreductase N-terminal domain-containing protein" evidence="3">
    <location>
        <begin position="19"/>
        <end position="615"/>
    </location>
</feature>
<feature type="binding site" evidence="2">
    <location>
        <begin position="136"/>
        <end position="139"/>
    </location>
    <ligand>
        <name>FAD</name>
        <dbReference type="ChEBI" id="CHEBI:57692"/>
    </ligand>
</feature>
<dbReference type="Proteomes" id="UP001172155">
    <property type="component" value="Unassembled WGS sequence"/>
</dbReference>
<dbReference type="AlphaFoldDB" id="A0AA40K8K3"/>
<dbReference type="PIRSF" id="PIRSF000137">
    <property type="entry name" value="Alcohol_oxidase"/>
    <property type="match status" value="1"/>
</dbReference>
<sequence length="615" mass="65926">MRSAILSALTVSATAVSAVTYDYIVVGSGPGGGPLAADLSRAGYSTLLIEAGGDEGLNPTYDDIANFNEAANDEATRWDFWVKHSDDPVRDLKFKHNTWDTGAGTFYVGLDPPPGAKLLGIQYPRAGVLGGCAMHNGAVTTLPQDDDWNVIVNTTGDVSWEAGKMRRYLKEIERNDYLAAGNPAHGYDGWLSITAAPDVSWAKNDNLTGTKILKEVARLTGQDVSKVADLVSKDILEDVPNRDQVTSFYNMAQHSDSKGKRSSPNNYVRATLAEKKYPLTLKLHTLVTKVLFSNSTDGMAKAPPRAIGVEVMEGASLYRADPRSVPGGKGPVSQIFASKEVIVSGGAFNTPQILKLSGIGPRAELEKFGIPVIKDLPGVGERLADNYENSLLALANQTVDLPGLITMQFRTPSAVGKNRNFFTWCGNFIFQGFWPGFPGFAGPTQFTCAMLHIGPKSQSGSVRLRSADPRDVPDINFRFFEHGGAADLHEFVEAANLLRESWLAAGAPAAPFEELHPCPGRLAKGRAECSDAAQAEYFKTQVYSHHASSTAAIGGDNDPLAVLDSKFRVRGVNGLRVVDASAFPVVPGAFPVLPTMMISRKAAEDIIADAKKAAA</sequence>
<dbReference type="PANTHER" id="PTHR11552:SF80">
    <property type="entry name" value="GMC OXIDOREDUCTASE"/>
    <property type="match status" value="1"/>
</dbReference>
<dbReference type="GO" id="GO:0016614">
    <property type="term" value="F:oxidoreductase activity, acting on CH-OH group of donors"/>
    <property type="evidence" value="ECO:0007669"/>
    <property type="project" value="InterPro"/>
</dbReference>
<dbReference type="SUPFAM" id="SSF54373">
    <property type="entry name" value="FAD-linked reductases, C-terminal domain"/>
    <property type="match status" value="1"/>
</dbReference>